<keyword evidence="1" id="KW-0547">Nucleotide-binding</keyword>
<dbReference type="InterPro" id="IPR036676">
    <property type="entry name" value="PurM-like_C_sf"/>
</dbReference>
<sequence>MSSKNEEVVPLELVADPLGSVQLPFRPEAHGLSKDFRLSKFGDLRGQRMRLDRAEILDFLSVFNEDQQDRNFKSHVFGEDVSVTHLPHSGLYLVETSNLIWPVIEDPYLLGKIASTCVLSRIYALGVPDCASSRFILGVANRMEENERKVVIPMVIRGFCDVGKSMAAEVRGSEIFSNPWLVLGGTASVVCPLHELVIPDSAILGDVIVLTKPLGTLVAITVAQWMEQTDKRSRLLLTLSEEDAKKGYLRAVDSMIRSNRIAALLMRKVRSQLLRWIICPETRSQLANRLGNQSLPWRSEIPIDCSRWSCCVRRSHPVTASINRMVSLGDVHT</sequence>
<evidence type="ECO:0000256" key="2">
    <source>
        <dbReference type="ARBA" id="ARBA00022840"/>
    </source>
</evidence>
<dbReference type="PANTHER" id="PTHR10256">
    <property type="entry name" value="SELENIDE, WATER DIKINASE"/>
    <property type="match status" value="1"/>
</dbReference>
<protein>
    <submittedName>
        <fullName evidence="4">Selenide, water dikinase-like</fullName>
    </submittedName>
</protein>
<proteinExistence type="predicted"/>
<gene>
    <name evidence="4" type="primary">LOC112493753</name>
</gene>
<dbReference type="SUPFAM" id="SSF55326">
    <property type="entry name" value="PurM N-terminal domain-like"/>
    <property type="match status" value="1"/>
</dbReference>
<dbReference type="GO" id="GO:0005737">
    <property type="term" value="C:cytoplasm"/>
    <property type="evidence" value="ECO:0007669"/>
    <property type="project" value="TreeGrafter"/>
</dbReference>
<evidence type="ECO:0000313" key="4">
    <source>
        <dbReference type="RefSeq" id="XP_024936427.1"/>
    </source>
</evidence>
<evidence type="ECO:0000256" key="1">
    <source>
        <dbReference type="ARBA" id="ARBA00022741"/>
    </source>
</evidence>
<organism evidence="3 4">
    <name type="scientific">Cephus cinctus</name>
    <name type="common">Wheat stem sawfly</name>
    <dbReference type="NCBI Taxonomy" id="211228"/>
    <lineage>
        <taxon>Eukaryota</taxon>
        <taxon>Metazoa</taxon>
        <taxon>Ecdysozoa</taxon>
        <taxon>Arthropoda</taxon>
        <taxon>Hexapoda</taxon>
        <taxon>Insecta</taxon>
        <taxon>Pterygota</taxon>
        <taxon>Neoptera</taxon>
        <taxon>Endopterygota</taxon>
        <taxon>Hymenoptera</taxon>
        <taxon>Cephoidea</taxon>
        <taxon>Cephidae</taxon>
        <taxon>Cephus</taxon>
    </lineage>
</organism>
<dbReference type="GeneID" id="112493753"/>
<keyword evidence="3" id="KW-1185">Reference proteome</keyword>
<dbReference type="InterPro" id="IPR004536">
    <property type="entry name" value="SPS/SelD"/>
</dbReference>
<dbReference type="PANTHER" id="PTHR10256:SF0">
    <property type="entry name" value="INACTIVE SELENIDE, WATER DIKINASE-LIKE PROTEIN-RELATED"/>
    <property type="match status" value="1"/>
</dbReference>
<accession>A0AAJ7VXI2</accession>
<reference evidence="4" key="1">
    <citation type="submission" date="2025-08" db="UniProtKB">
        <authorList>
            <consortium name="RefSeq"/>
        </authorList>
    </citation>
    <scope>IDENTIFICATION</scope>
</reference>
<name>A0AAJ7VXI2_CEPCN</name>
<dbReference type="Gene3D" id="3.30.1330.10">
    <property type="entry name" value="PurM-like, N-terminal domain"/>
    <property type="match status" value="1"/>
</dbReference>
<dbReference type="GO" id="GO:0005524">
    <property type="term" value="F:ATP binding"/>
    <property type="evidence" value="ECO:0007669"/>
    <property type="project" value="UniProtKB-KW"/>
</dbReference>
<dbReference type="GO" id="GO:0004756">
    <property type="term" value="F:selenide, water dikinase activity"/>
    <property type="evidence" value="ECO:0007669"/>
    <property type="project" value="TreeGrafter"/>
</dbReference>
<dbReference type="AlphaFoldDB" id="A0AAJ7VXI2"/>
<dbReference type="Gene3D" id="3.90.650.10">
    <property type="entry name" value="PurM-like C-terminal domain"/>
    <property type="match status" value="1"/>
</dbReference>
<dbReference type="GO" id="GO:0016260">
    <property type="term" value="P:selenocysteine biosynthetic process"/>
    <property type="evidence" value="ECO:0007669"/>
    <property type="project" value="TreeGrafter"/>
</dbReference>
<dbReference type="Proteomes" id="UP000694920">
    <property type="component" value="Unplaced"/>
</dbReference>
<dbReference type="RefSeq" id="XP_024936427.1">
    <property type="nucleotide sequence ID" value="XM_025080659.1"/>
</dbReference>
<evidence type="ECO:0000313" key="3">
    <source>
        <dbReference type="Proteomes" id="UP000694920"/>
    </source>
</evidence>
<keyword evidence="2" id="KW-0067">ATP-binding</keyword>
<dbReference type="KEGG" id="ccin:112493753"/>
<dbReference type="InterPro" id="IPR036921">
    <property type="entry name" value="PurM-like_N_sf"/>
</dbReference>